<dbReference type="Proteomes" id="UP000283063">
    <property type="component" value="Chromosome"/>
</dbReference>
<keyword evidence="3" id="KW-1185">Reference proteome</keyword>
<dbReference type="RefSeq" id="WP_127748102.1">
    <property type="nucleotide sequence ID" value="NZ_CP033219.1"/>
</dbReference>
<reference evidence="2 3" key="1">
    <citation type="submission" date="2018-10" db="EMBL/GenBank/DDBJ databases">
        <title>Parasedimentitalea marina sp. nov., a psychrophilic bacterium isolated from deep seawater of the New Britain Trench.</title>
        <authorList>
            <person name="Cao J."/>
        </authorList>
    </citation>
    <scope>NUCLEOTIDE SEQUENCE [LARGE SCALE GENOMIC DNA]</scope>
    <source>
        <strain evidence="2 3">W43</strain>
    </source>
</reference>
<name>A0A3T0N0L0_9RHOB</name>
<evidence type="ECO:0000313" key="3">
    <source>
        <dbReference type="Proteomes" id="UP000283063"/>
    </source>
</evidence>
<dbReference type="OrthoDB" id="5899189at2"/>
<feature type="transmembrane region" description="Helical" evidence="1">
    <location>
        <begin position="74"/>
        <end position="91"/>
    </location>
</feature>
<keyword evidence="1" id="KW-0472">Membrane</keyword>
<accession>A0A3T0N0L0</accession>
<organism evidence="2 3">
    <name type="scientific">Parasedimentitalea marina</name>
    <dbReference type="NCBI Taxonomy" id="2483033"/>
    <lineage>
        <taxon>Bacteria</taxon>
        <taxon>Pseudomonadati</taxon>
        <taxon>Pseudomonadota</taxon>
        <taxon>Alphaproteobacteria</taxon>
        <taxon>Rhodobacterales</taxon>
        <taxon>Paracoccaceae</taxon>
        <taxon>Parasedimentitalea</taxon>
    </lineage>
</organism>
<evidence type="ECO:0008006" key="4">
    <source>
        <dbReference type="Google" id="ProtNLM"/>
    </source>
</evidence>
<proteinExistence type="predicted"/>
<feature type="transmembrane region" description="Helical" evidence="1">
    <location>
        <begin position="44"/>
        <end position="62"/>
    </location>
</feature>
<dbReference type="AlphaFoldDB" id="A0A3T0N0L0"/>
<evidence type="ECO:0000256" key="1">
    <source>
        <dbReference type="SAM" id="Phobius"/>
    </source>
</evidence>
<evidence type="ECO:0000313" key="2">
    <source>
        <dbReference type="EMBL" id="AZV77545.1"/>
    </source>
</evidence>
<feature type="transmembrane region" description="Helical" evidence="1">
    <location>
        <begin position="103"/>
        <end position="127"/>
    </location>
</feature>
<dbReference type="EMBL" id="CP033219">
    <property type="protein sequence ID" value="AZV77545.1"/>
    <property type="molecule type" value="Genomic_DNA"/>
</dbReference>
<gene>
    <name evidence="2" type="ORF">EBB79_06330</name>
</gene>
<keyword evidence="1" id="KW-1133">Transmembrane helix</keyword>
<keyword evidence="1" id="KW-0812">Transmembrane</keyword>
<sequence length="132" mass="14597">MTKHLISVMAFMLVTFAVQGFSHFLLNADHFAAMGFLRETPIMPMGFTVMIIQGFILSLALSRWGPSQPSLRDAMIISLAFGLFLASYIVLTEPAKYTVPSILAWIRVEATASASQFVLFGILLGLIHRKFA</sequence>
<protein>
    <recommendedName>
        <fullName evidence="4">DUF1761 domain-containing protein</fullName>
    </recommendedName>
</protein>
<dbReference type="KEGG" id="sedi:EBB79_06330"/>